<feature type="compositionally biased region" description="Low complexity" evidence="11">
    <location>
        <begin position="338"/>
        <end position="383"/>
    </location>
</feature>
<dbReference type="GO" id="GO:0008654">
    <property type="term" value="P:phospholipid biosynthetic process"/>
    <property type="evidence" value="ECO:0007669"/>
    <property type="project" value="UniProtKB-KW"/>
</dbReference>
<dbReference type="Proteomes" id="UP000054978">
    <property type="component" value="Unassembled WGS sequence"/>
</dbReference>
<evidence type="ECO:0000313" key="13">
    <source>
        <dbReference type="Proteomes" id="UP000054978"/>
    </source>
</evidence>
<keyword evidence="13" id="KW-1185">Reference proteome</keyword>
<dbReference type="GO" id="GO:0043811">
    <property type="term" value="F:phosphate:acyl-[acyl carrier protein] acyltransferase activity"/>
    <property type="evidence" value="ECO:0007669"/>
    <property type="project" value="UniProtKB-UniRule"/>
</dbReference>
<dbReference type="Pfam" id="PF02504">
    <property type="entry name" value="FA_synthesis"/>
    <property type="match status" value="1"/>
</dbReference>
<protein>
    <recommendedName>
        <fullName evidence="8 10">Phosphate acyltransferase</fullName>
        <ecNumber evidence="8 10">2.3.1.274</ecNumber>
    </recommendedName>
    <alternativeName>
        <fullName evidence="10">Acyl-ACP phosphotransacylase</fullName>
    </alternativeName>
    <alternativeName>
        <fullName evidence="10">Acyl-[acyl-carrier-protein]--phosphate acyltransferase</fullName>
    </alternativeName>
    <alternativeName>
        <fullName evidence="10">Phosphate-acyl-ACP acyltransferase</fullName>
    </alternativeName>
</protein>
<dbReference type="InterPro" id="IPR012281">
    <property type="entry name" value="Phospholipid_synth_PlsX-like"/>
</dbReference>
<dbReference type="PIRSF" id="PIRSF002465">
    <property type="entry name" value="Phsphlp_syn_PlsX"/>
    <property type="match status" value="1"/>
</dbReference>
<keyword evidence="4 10" id="KW-0808">Transferase</keyword>
<dbReference type="PANTHER" id="PTHR30100:SF1">
    <property type="entry name" value="PHOSPHATE ACYLTRANSFERASE"/>
    <property type="match status" value="1"/>
</dbReference>
<comment type="subunit">
    <text evidence="9 10">Homodimer. Probably interacts with PlsY.</text>
</comment>
<dbReference type="PANTHER" id="PTHR30100">
    <property type="entry name" value="FATTY ACID/PHOSPHOLIPID SYNTHESIS PROTEIN PLSX"/>
    <property type="match status" value="1"/>
</dbReference>
<keyword evidence="3 10" id="KW-0444">Lipid biosynthesis</keyword>
<evidence type="ECO:0000313" key="12">
    <source>
        <dbReference type="EMBL" id="SAK42140.1"/>
    </source>
</evidence>
<dbReference type="NCBIfam" id="TIGR00182">
    <property type="entry name" value="plsX"/>
    <property type="match status" value="1"/>
</dbReference>
<sequence length="405" mass="42714">MTVKITIDCMGGDHGPAVTVPAAVNFVRSHPDAHLMLVGLEQPVRAQLKKLKALDEPRLTVVPATEVVAMDDPVEVALRKKKDSSMRVALNLVKDGKAQTCISAGNTGALMAVSRYVLKTLAGIERPAIAFAMPSQKGYTTVLDLGANVDCEPEHLLQFAEMGHALVSAIEGRERPTIGLLNIGEEVIKGNETIKRAGELLRASTLNFYGNVEGNDIYKGTTDVVVCDGFVGNVALKTSEGLAKMLADMIKEEFSRSFASKLMALVALPVLKRFKKRVDPAQYNGAALLGLRGLVIKSHGSAEAFGFEWAIKRGYDAVKNGVLERLVRAMEENAPSARAADANAPASDASAAANSESTPGAVAANQSNPQPASQAASQAASQPDSPPNSQPNPPDESGTALHSKA</sequence>
<evidence type="ECO:0000256" key="2">
    <source>
        <dbReference type="ARBA" id="ARBA00022490"/>
    </source>
</evidence>
<comment type="function">
    <text evidence="10">Catalyzes the reversible formation of acyl-phosphate (acyl-PO(4)) from acyl-[acyl-carrier-protein] (acyl-ACP). This enzyme utilizes acyl-ACP as fatty acyl donor, but not acyl-CoA.</text>
</comment>
<keyword evidence="5 10" id="KW-0443">Lipid metabolism</keyword>
<evidence type="ECO:0000256" key="10">
    <source>
        <dbReference type="HAMAP-Rule" id="MF_00019"/>
    </source>
</evidence>
<dbReference type="UniPathway" id="UPA00085"/>
<comment type="catalytic activity">
    <reaction evidence="1 10">
        <text>a fatty acyl-[ACP] + phosphate = an acyl phosphate + holo-[ACP]</text>
        <dbReference type="Rhea" id="RHEA:42292"/>
        <dbReference type="Rhea" id="RHEA-COMP:9685"/>
        <dbReference type="Rhea" id="RHEA-COMP:14125"/>
        <dbReference type="ChEBI" id="CHEBI:43474"/>
        <dbReference type="ChEBI" id="CHEBI:59918"/>
        <dbReference type="ChEBI" id="CHEBI:64479"/>
        <dbReference type="ChEBI" id="CHEBI:138651"/>
        <dbReference type="EC" id="2.3.1.274"/>
    </reaction>
</comment>
<dbReference type="InterPro" id="IPR003664">
    <property type="entry name" value="FA_synthesis"/>
</dbReference>
<dbReference type="AlphaFoldDB" id="A0A157Z993"/>
<organism evidence="12 13">
    <name type="scientific">Caballeronia ptereochthonis</name>
    <dbReference type="NCBI Taxonomy" id="1777144"/>
    <lineage>
        <taxon>Bacteria</taxon>
        <taxon>Pseudomonadati</taxon>
        <taxon>Pseudomonadota</taxon>
        <taxon>Betaproteobacteria</taxon>
        <taxon>Burkholderiales</taxon>
        <taxon>Burkholderiaceae</taxon>
        <taxon>Caballeronia</taxon>
    </lineage>
</organism>
<dbReference type="HAMAP" id="MF_00019">
    <property type="entry name" value="PlsX"/>
    <property type="match status" value="1"/>
</dbReference>
<evidence type="ECO:0000256" key="1">
    <source>
        <dbReference type="ARBA" id="ARBA00001232"/>
    </source>
</evidence>
<keyword evidence="2 10" id="KW-0963">Cytoplasm</keyword>
<evidence type="ECO:0000256" key="11">
    <source>
        <dbReference type="SAM" id="MobiDB-lite"/>
    </source>
</evidence>
<evidence type="ECO:0000256" key="4">
    <source>
        <dbReference type="ARBA" id="ARBA00022679"/>
    </source>
</evidence>
<comment type="similarity">
    <text evidence="10">Belongs to the PlsX family.</text>
</comment>
<feature type="region of interest" description="Disordered" evidence="11">
    <location>
        <begin position="338"/>
        <end position="405"/>
    </location>
</feature>
<comment type="caution">
    <text evidence="12">The sequence shown here is derived from an EMBL/GenBank/DDBJ whole genome shotgun (WGS) entry which is preliminary data.</text>
</comment>
<dbReference type="GO" id="GO:0005737">
    <property type="term" value="C:cytoplasm"/>
    <property type="evidence" value="ECO:0007669"/>
    <property type="project" value="UniProtKB-SubCell"/>
</dbReference>
<reference evidence="12" key="1">
    <citation type="submission" date="2016-01" db="EMBL/GenBank/DDBJ databases">
        <authorList>
            <person name="Peeters C."/>
        </authorList>
    </citation>
    <scope>NUCLEOTIDE SEQUENCE [LARGE SCALE GENOMIC DNA]</scope>
    <source>
        <strain evidence="12">LMG 29326</strain>
    </source>
</reference>
<evidence type="ECO:0000256" key="3">
    <source>
        <dbReference type="ARBA" id="ARBA00022516"/>
    </source>
</evidence>
<keyword evidence="7 10" id="KW-1208">Phospholipid metabolism</keyword>
<comment type="subcellular location">
    <subcellularLocation>
        <location evidence="10">Cytoplasm</location>
    </subcellularLocation>
    <text evidence="10">Associated with the membrane possibly through PlsY.</text>
</comment>
<keyword evidence="12" id="KW-0012">Acyltransferase</keyword>
<feature type="compositionally biased region" description="Pro residues" evidence="11">
    <location>
        <begin position="384"/>
        <end position="394"/>
    </location>
</feature>
<keyword evidence="6 10" id="KW-0594">Phospholipid biosynthesis</keyword>
<comment type="pathway">
    <text evidence="10">Lipid metabolism; phospholipid metabolism.</text>
</comment>
<dbReference type="GO" id="GO:0006633">
    <property type="term" value="P:fatty acid biosynthetic process"/>
    <property type="evidence" value="ECO:0007669"/>
    <property type="project" value="UniProtKB-UniRule"/>
</dbReference>
<evidence type="ECO:0000256" key="5">
    <source>
        <dbReference type="ARBA" id="ARBA00023098"/>
    </source>
</evidence>
<evidence type="ECO:0000256" key="6">
    <source>
        <dbReference type="ARBA" id="ARBA00023209"/>
    </source>
</evidence>
<dbReference type="EC" id="2.3.1.274" evidence="8 10"/>
<accession>A0A157Z993</accession>
<evidence type="ECO:0000256" key="7">
    <source>
        <dbReference type="ARBA" id="ARBA00023264"/>
    </source>
</evidence>
<dbReference type="SUPFAM" id="SSF53659">
    <property type="entry name" value="Isocitrate/Isopropylmalate dehydrogenase-like"/>
    <property type="match status" value="1"/>
</dbReference>
<gene>
    <name evidence="10" type="primary">plsX</name>
    <name evidence="12" type="ORF">AWB83_00345</name>
</gene>
<dbReference type="Gene3D" id="3.40.718.10">
    <property type="entry name" value="Isopropylmalate Dehydrogenase"/>
    <property type="match status" value="1"/>
</dbReference>
<name>A0A157Z993_9BURK</name>
<dbReference type="STRING" id="1777144.AWB83_00345"/>
<dbReference type="OrthoDB" id="9806408at2"/>
<evidence type="ECO:0000256" key="9">
    <source>
        <dbReference type="ARBA" id="ARBA00046608"/>
    </source>
</evidence>
<dbReference type="EMBL" id="FCOB02000001">
    <property type="protein sequence ID" value="SAK42140.1"/>
    <property type="molecule type" value="Genomic_DNA"/>
</dbReference>
<proteinExistence type="inferred from homology"/>
<evidence type="ECO:0000256" key="8">
    <source>
        <dbReference type="ARBA" id="ARBA00024069"/>
    </source>
</evidence>
<dbReference type="RefSeq" id="WP_087042515.1">
    <property type="nucleotide sequence ID" value="NZ_FCOB02000001.1"/>
</dbReference>